<dbReference type="InterPro" id="IPR050695">
    <property type="entry name" value="N-acetylmuramoyl_amidase_3"/>
</dbReference>
<organism evidence="3 4">
    <name type="scientific">Velocimicrobium porci</name>
    <dbReference type="NCBI Taxonomy" id="2606634"/>
    <lineage>
        <taxon>Bacteria</taxon>
        <taxon>Bacillati</taxon>
        <taxon>Bacillota</taxon>
        <taxon>Clostridia</taxon>
        <taxon>Lachnospirales</taxon>
        <taxon>Lachnospiraceae</taxon>
        <taxon>Velocimicrobium</taxon>
    </lineage>
</organism>
<evidence type="ECO:0000313" key="4">
    <source>
        <dbReference type="Proteomes" id="UP000482209"/>
    </source>
</evidence>
<keyword evidence="1" id="KW-0378">Hydrolase</keyword>
<name>A0A6L5Y180_9FIRM</name>
<dbReference type="AlphaFoldDB" id="A0A6L5Y180"/>
<sequence length="613" mass="68311">MEKKKIIWIGIAIVLVLCMVRSNSIEAAELAIRYSGETYSYNGVRAGVTLDGNMVNIGKTPGLIVNNNCMVPAKEVFASGLGGSYSYNSKSGKITIKKDSATIEMKIGSKTAYVNQKEKTLPEEPKVITFVKEKQSKVYVPSRFVTENLGYSYQWNSSKKMAEIKSPFTIKYAKDWVIYKGTQGNVTFDGKKINLSGMPSIIINNTALLRANTVFHSALGADYNYNSKTKKIIISNATATIQMQVNSKKAIVNNKEYTMSTEARLVTNKATKKSYVMVPGEFVTTSLGYSYEWNGTIKTSVITTIQEEDDESEDDYEEHDTDITDSDYQVMISLPNNVKKSDLEDEDLYYKNQFVIAVPGNRVSFYKQNPVSIDGSIVRKCAVSYSNSEDCTNLTFTTTKLQAYKLEKAEEGVGIYVADPKELYDRVVVLDPGHGGKDSGAINNSVYEKTVTFEILYNKAKEYFNGKDSTIKAYWTRTDDSYPSLDSRSKMADKVGADLFISLHMNSAGKSASGTEVLYGSNNKNTINGVDSKKMASFFQEYLVEKLGLKGRKIVDRTGLYVLKHNTVPAILIELGFLSNPDDFAKLTDEDFQDEAAKAIYEATELLYDTYIE</sequence>
<dbReference type="SMART" id="SM00646">
    <property type="entry name" value="Ami_3"/>
    <property type="match status" value="1"/>
</dbReference>
<dbReference type="PANTHER" id="PTHR30404">
    <property type="entry name" value="N-ACETYLMURAMOYL-L-ALANINE AMIDASE"/>
    <property type="match status" value="1"/>
</dbReference>
<evidence type="ECO:0000259" key="2">
    <source>
        <dbReference type="SMART" id="SM00646"/>
    </source>
</evidence>
<dbReference type="RefSeq" id="WP_154520033.1">
    <property type="nucleotide sequence ID" value="NZ_VUMT01000023.1"/>
</dbReference>
<comment type="caution">
    <text evidence="3">The sequence shown here is derived from an EMBL/GenBank/DDBJ whole genome shotgun (WGS) entry which is preliminary data.</text>
</comment>
<accession>A0A6L5Y180</accession>
<proteinExistence type="predicted"/>
<dbReference type="CDD" id="cd02696">
    <property type="entry name" value="MurNAc-LAA"/>
    <property type="match status" value="1"/>
</dbReference>
<reference evidence="3 4" key="1">
    <citation type="submission" date="2019-08" db="EMBL/GenBank/DDBJ databases">
        <title>In-depth cultivation of the pig gut microbiome towards novel bacterial diversity and tailored functional studies.</title>
        <authorList>
            <person name="Wylensek D."/>
            <person name="Hitch T.C.A."/>
            <person name="Clavel T."/>
        </authorList>
    </citation>
    <scope>NUCLEOTIDE SEQUENCE [LARGE SCALE GENOMIC DNA]</scope>
    <source>
        <strain evidence="3 4">WCA-693-APC-MOT-I</strain>
    </source>
</reference>
<dbReference type="Gene3D" id="3.40.630.40">
    <property type="entry name" value="Zn-dependent exopeptidases"/>
    <property type="match status" value="1"/>
</dbReference>
<gene>
    <name evidence="3" type="ORF">FYJ58_12245</name>
</gene>
<dbReference type="Pfam" id="PF01520">
    <property type="entry name" value="Amidase_3"/>
    <property type="match status" value="1"/>
</dbReference>
<dbReference type="GO" id="GO:0030288">
    <property type="term" value="C:outer membrane-bounded periplasmic space"/>
    <property type="evidence" value="ECO:0007669"/>
    <property type="project" value="TreeGrafter"/>
</dbReference>
<keyword evidence="4" id="KW-1185">Reference proteome</keyword>
<dbReference type="InterPro" id="IPR012854">
    <property type="entry name" value="Cu_amine_oxidase-like_N"/>
</dbReference>
<dbReference type="Pfam" id="PF07833">
    <property type="entry name" value="Cu_amine_oxidN1"/>
    <property type="match status" value="2"/>
</dbReference>
<dbReference type="GO" id="GO:0008745">
    <property type="term" value="F:N-acetylmuramoyl-L-alanine amidase activity"/>
    <property type="evidence" value="ECO:0007669"/>
    <property type="project" value="InterPro"/>
</dbReference>
<dbReference type="Proteomes" id="UP000482209">
    <property type="component" value="Unassembled WGS sequence"/>
</dbReference>
<dbReference type="SUPFAM" id="SSF55383">
    <property type="entry name" value="Copper amine oxidase, domain N"/>
    <property type="match status" value="2"/>
</dbReference>
<protein>
    <recommendedName>
        <fullName evidence="2">MurNAc-LAA domain-containing protein</fullName>
    </recommendedName>
</protein>
<dbReference type="SUPFAM" id="SSF53187">
    <property type="entry name" value="Zn-dependent exopeptidases"/>
    <property type="match status" value="1"/>
</dbReference>
<dbReference type="EMBL" id="VUMT01000023">
    <property type="protein sequence ID" value="MSS64639.1"/>
    <property type="molecule type" value="Genomic_DNA"/>
</dbReference>
<evidence type="ECO:0000313" key="3">
    <source>
        <dbReference type="EMBL" id="MSS64639.1"/>
    </source>
</evidence>
<evidence type="ECO:0000256" key="1">
    <source>
        <dbReference type="ARBA" id="ARBA00022801"/>
    </source>
</evidence>
<dbReference type="GO" id="GO:0009253">
    <property type="term" value="P:peptidoglycan catabolic process"/>
    <property type="evidence" value="ECO:0007669"/>
    <property type="project" value="InterPro"/>
</dbReference>
<dbReference type="InterPro" id="IPR002508">
    <property type="entry name" value="MurNAc-LAA_cat"/>
</dbReference>
<dbReference type="InterPro" id="IPR036582">
    <property type="entry name" value="Mao_N_sf"/>
</dbReference>
<feature type="domain" description="MurNAc-LAA" evidence="2">
    <location>
        <begin position="489"/>
        <end position="605"/>
    </location>
</feature>
<dbReference type="PANTHER" id="PTHR30404:SF0">
    <property type="entry name" value="N-ACETYLMURAMOYL-L-ALANINE AMIDASE AMIC"/>
    <property type="match status" value="1"/>
</dbReference>
<dbReference type="Gene3D" id="3.30.457.10">
    <property type="entry name" value="Copper amine oxidase-like, N-terminal domain"/>
    <property type="match status" value="2"/>
</dbReference>